<dbReference type="AlphaFoldDB" id="A0ABD0PW64"/>
<name>A0ABD0PW64_CIRMR</name>
<dbReference type="Proteomes" id="UP001529510">
    <property type="component" value="Unassembled WGS sequence"/>
</dbReference>
<proteinExistence type="predicted"/>
<feature type="region of interest" description="Disordered" evidence="1">
    <location>
        <begin position="15"/>
        <end position="99"/>
    </location>
</feature>
<evidence type="ECO:0000313" key="3">
    <source>
        <dbReference type="Proteomes" id="UP001529510"/>
    </source>
</evidence>
<feature type="compositionally biased region" description="Polar residues" evidence="1">
    <location>
        <begin position="53"/>
        <end position="67"/>
    </location>
</feature>
<organism evidence="2 3">
    <name type="scientific">Cirrhinus mrigala</name>
    <name type="common">Mrigala</name>
    <dbReference type="NCBI Taxonomy" id="683832"/>
    <lineage>
        <taxon>Eukaryota</taxon>
        <taxon>Metazoa</taxon>
        <taxon>Chordata</taxon>
        <taxon>Craniata</taxon>
        <taxon>Vertebrata</taxon>
        <taxon>Euteleostomi</taxon>
        <taxon>Actinopterygii</taxon>
        <taxon>Neopterygii</taxon>
        <taxon>Teleostei</taxon>
        <taxon>Ostariophysi</taxon>
        <taxon>Cypriniformes</taxon>
        <taxon>Cyprinidae</taxon>
        <taxon>Labeoninae</taxon>
        <taxon>Labeonini</taxon>
        <taxon>Cirrhinus</taxon>
    </lineage>
</organism>
<comment type="caution">
    <text evidence="2">The sequence shown here is derived from an EMBL/GenBank/DDBJ whole genome shotgun (WGS) entry which is preliminary data.</text>
</comment>
<sequence>MWVCNQCRRQQDMLTKSGEWFPSQGPKPGELGSAVSEPAMCGDPVGEKKVRSRSQNPLDSSVSTAHDTQPPAPTDPRKGSTTGPADTQSSRSRSEPPQE</sequence>
<gene>
    <name evidence="2" type="ORF">M9458_026919</name>
</gene>
<dbReference type="EMBL" id="JAMKFB020000013">
    <property type="protein sequence ID" value="KAL0178025.1"/>
    <property type="molecule type" value="Genomic_DNA"/>
</dbReference>
<protein>
    <submittedName>
        <fullName evidence="2">Uncharacterized protein</fullName>
    </submittedName>
</protein>
<keyword evidence="3" id="KW-1185">Reference proteome</keyword>
<reference evidence="2 3" key="1">
    <citation type="submission" date="2024-05" db="EMBL/GenBank/DDBJ databases">
        <title>Genome sequencing and assembly of Indian major carp, Cirrhinus mrigala (Hamilton, 1822).</title>
        <authorList>
            <person name="Mohindra V."/>
            <person name="Chowdhury L.M."/>
            <person name="Lal K."/>
            <person name="Jena J.K."/>
        </authorList>
    </citation>
    <scope>NUCLEOTIDE SEQUENCE [LARGE SCALE GENOMIC DNA]</scope>
    <source>
        <strain evidence="2">CM1030</strain>
        <tissue evidence="2">Blood</tissue>
    </source>
</reference>
<evidence type="ECO:0000313" key="2">
    <source>
        <dbReference type="EMBL" id="KAL0178025.1"/>
    </source>
</evidence>
<feature type="non-terminal residue" evidence="2">
    <location>
        <position position="99"/>
    </location>
</feature>
<dbReference type="InterPro" id="IPR013083">
    <property type="entry name" value="Znf_RING/FYVE/PHD"/>
</dbReference>
<evidence type="ECO:0000256" key="1">
    <source>
        <dbReference type="SAM" id="MobiDB-lite"/>
    </source>
</evidence>
<feature type="compositionally biased region" description="Polar residues" evidence="1">
    <location>
        <begin position="79"/>
        <end position="91"/>
    </location>
</feature>
<accession>A0ABD0PW64</accession>
<dbReference type="Gene3D" id="3.30.40.10">
    <property type="entry name" value="Zinc/RING finger domain, C3HC4 (zinc finger)"/>
    <property type="match status" value="1"/>
</dbReference>